<dbReference type="GO" id="GO:0046872">
    <property type="term" value="F:metal ion binding"/>
    <property type="evidence" value="ECO:0007669"/>
    <property type="project" value="UniProtKB-UniRule"/>
</dbReference>
<name>A0A5D8QG51_9THEO</name>
<dbReference type="Gene3D" id="3.100.10.20">
    <property type="entry name" value="CRISPR-associated endonuclease Cas1, N-terminal domain"/>
    <property type="match status" value="1"/>
</dbReference>
<evidence type="ECO:0000256" key="7">
    <source>
        <dbReference type="ARBA" id="ARBA00023125"/>
    </source>
</evidence>
<keyword evidence="5 9" id="KW-0460">Magnesium</keyword>
<feature type="binding site" evidence="9">
    <location>
        <position position="238"/>
    </location>
    <ligand>
        <name>Mn(2+)</name>
        <dbReference type="ChEBI" id="CHEBI:29035"/>
    </ligand>
</feature>
<dbReference type="InterPro" id="IPR002729">
    <property type="entry name" value="CRISPR-assoc_Cas1"/>
</dbReference>
<keyword evidence="6 9" id="KW-0051">Antiviral defense</keyword>
<dbReference type="CDD" id="cd09722">
    <property type="entry name" value="Cas1_I-B"/>
    <property type="match status" value="1"/>
</dbReference>
<dbReference type="InterPro" id="IPR042211">
    <property type="entry name" value="CRISPR-assoc_Cas1_N"/>
</dbReference>
<dbReference type="GO" id="GO:0016787">
    <property type="term" value="F:hydrolase activity"/>
    <property type="evidence" value="ECO:0007669"/>
    <property type="project" value="UniProtKB-KW"/>
</dbReference>
<dbReference type="Pfam" id="PF01867">
    <property type="entry name" value="Cas_Cas1"/>
    <property type="match status" value="1"/>
</dbReference>
<dbReference type="GO" id="GO:0051607">
    <property type="term" value="P:defense response to virus"/>
    <property type="evidence" value="ECO:0007669"/>
    <property type="project" value="UniProtKB-UniRule"/>
</dbReference>
<evidence type="ECO:0000256" key="2">
    <source>
        <dbReference type="ARBA" id="ARBA00022723"/>
    </source>
</evidence>
<dbReference type="NCBIfam" id="TIGR03641">
    <property type="entry name" value="cas1_HMARI"/>
    <property type="match status" value="1"/>
</dbReference>
<dbReference type="AlphaFoldDB" id="A0A5D8QG51"/>
<sequence length="331" mass="39313">MKRSFYIMSDGEIKRKDNTFVFENDSGKKYIPIEELNDIYVFGELTLNKRFLEYASQKEVPVHFFNHYGYYIGSFYPREHLNSGYMILKQAEHYLDSTKRLFLARQFVAGSAQNILHVLKYYINRDKEMLNDTYYAIEELMGRLEGCTEVSQLMAIEGNIRDLYYKAFDLILENPDFSFEKRTRRPPQNYINTMISFGNSIIYTIVLSEIYKTHLDPRIGYLHSTNFRRFTLNLDVSEIFKPIIVDRMILTLIGKKMITKSDFDKNANGIIMKDKGKQLILQEIDKKMGVTIKHRELGREVSYRTIVRMELYKLEKHLMGEKEFKPFQSKW</sequence>
<dbReference type="HAMAP" id="MF_01470">
    <property type="entry name" value="Cas1"/>
    <property type="match status" value="1"/>
</dbReference>
<evidence type="ECO:0000256" key="9">
    <source>
        <dbReference type="HAMAP-Rule" id="MF_01470"/>
    </source>
</evidence>
<dbReference type="RefSeq" id="WP_149544740.1">
    <property type="nucleotide sequence ID" value="NZ_VTPS01000004.1"/>
</dbReference>
<dbReference type="Proteomes" id="UP000322976">
    <property type="component" value="Unassembled WGS sequence"/>
</dbReference>
<keyword evidence="3 9" id="KW-0255">Endonuclease</keyword>
<evidence type="ECO:0000313" key="10">
    <source>
        <dbReference type="EMBL" id="TZE82826.1"/>
    </source>
</evidence>
<evidence type="ECO:0000256" key="3">
    <source>
        <dbReference type="ARBA" id="ARBA00022759"/>
    </source>
</evidence>
<comment type="subunit">
    <text evidence="9">Homodimer, forms a heterotetramer with a Cas2 homodimer.</text>
</comment>
<dbReference type="EMBL" id="VTPS01000004">
    <property type="protein sequence ID" value="TZE82826.1"/>
    <property type="molecule type" value="Genomic_DNA"/>
</dbReference>
<keyword evidence="2 9" id="KW-0479">Metal-binding</keyword>
<evidence type="ECO:0000313" key="11">
    <source>
        <dbReference type="Proteomes" id="UP000322976"/>
    </source>
</evidence>
<evidence type="ECO:0000256" key="4">
    <source>
        <dbReference type="ARBA" id="ARBA00022801"/>
    </source>
</evidence>
<dbReference type="EC" id="3.1.-.-" evidence="9"/>
<dbReference type="NCBIfam" id="TIGR00287">
    <property type="entry name" value="cas1"/>
    <property type="match status" value="1"/>
</dbReference>
<reference evidence="10 11" key="1">
    <citation type="submission" date="2019-08" db="EMBL/GenBank/DDBJ databases">
        <title>Calorimonas adulescens gen. nov., sp. nov., an anaerobic thermophilic bacterium from Sakhalin hot spring.</title>
        <authorList>
            <person name="Khomyakova M.A."/>
            <person name="Merkel A.Y."/>
            <person name="Novikov A."/>
            <person name="Bonch-Osmolovskaya E.A."/>
            <person name="Slobodkin A.I."/>
        </authorList>
    </citation>
    <scope>NUCLEOTIDE SEQUENCE [LARGE SCALE GENOMIC DNA]</scope>
    <source>
        <strain evidence="10 11">A05MB</strain>
    </source>
</reference>
<dbReference type="GO" id="GO:0043571">
    <property type="term" value="P:maintenance of CRISPR repeat elements"/>
    <property type="evidence" value="ECO:0007669"/>
    <property type="project" value="UniProtKB-UniRule"/>
</dbReference>
<comment type="function">
    <text evidence="9">CRISPR (clustered regularly interspaced short palindromic repeat), is an adaptive immune system that provides protection against mobile genetic elements (viruses, transposable elements and conjugative plasmids). CRISPR clusters contain spacers, sequences complementary to antecedent mobile elements, and target invading nucleic acids. CRISPR clusters are transcribed and processed into CRISPR RNA (crRNA). Acts as a dsDNA endonuclease. Involved in the integration of spacer DNA into the CRISPR cassette.</text>
</comment>
<gene>
    <name evidence="10" type="primary">cas1b</name>
    <name evidence="9" type="synonym">cas1</name>
    <name evidence="10" type="ORF">FWJ32_04300</name>
</gene>
<evidence type="ECO:0000256" key="1">
    <source>
        <dbReference type="ARBA" id="ARBA00022722"/>
    </source>
</evidence>
<keyword evidence="8 9" id="KW-0464">Manganese</keyword>
<keyword evidence="7 9" id="KW-0238">DNA-binding</keyword>
<dbReference type="PANTHER" id="PTHR43219">
    <property type="entry name" value="CRISPR-ASSOCIATED ENDONUCLEASE CAS1"/>
    <property type="match status" value="1"/>
</dbReference>
<keyword evidence="1 9" id="KW-0540">Nuclease</keyword>
<dbReference type="PANTHER" id="PTHR43219:SF1">
    <property type="entry name" value="CRISPR-ASSOCIATED ENDONUCLEASE CAS1"/>
    <property type="match status" value="1"/>
</dbReference>
<dbReference type="InterPro" id="IPR042206">
    <property type="entry name" value="CRISPR-assoc_Cas1_C"/>
</dbReference>
<comment type="caution">
    <text evidence="10">The sequence shown here is derived from an EMBL/GenBank/DDBJ whole genome shotgun (WGS) entry which is preliminary data.</text>
</comment>
<dbReference type="GO" id="GO:0003677">
    <property type="term" value="F:DNA binding"/>
    <property type="evidence" value="ECO:0007669"/>
    <property type="project" value="UniProtKB-KW"/>
</dbReference>
<accession>A0A5D8QG51</accession>
<organism evidence="10 11">
    <name type="scientific">Calorimonas adulescens</name>
    <dbReference type="NCBI Taxonomy" id="2606906"/>
    <lineage>
        <taxon>Bacteria</taxon>
        <taxon>Bacillati</taxon>
        <taxon>Bacillota</taxon>
        <taxon>Clostridia</taxon>
        <taxon>Thermoanaerobacterales</taxon>
        <taxon>Thermoanaerobacteraceae</taxon>
        <taxon>Calorimonas</taxon>
    </lineage>
</organism>
<feature type="binding site" evidence="9">
    <location>
        <position position="157"/>
    </location>
    <ligand>
        <name>Mn(2+)</name>
        <dbReference type="ChEBI" id="CHEBI:29035"/>
    </ligand>
</feature>
<comment type="similarity">
    <text evidence="9">Belongs to the CRISPR-associated endonuclease Cas1 family.</text>
</comment>
<evidence type="ECO:0000256" key="8">
    <source>
        <dbReference type="ARBA" id="ARBA00023211"/>
    </source>
</evidence>
<dbReference type="Gene3D" id="1.20.120.920">
    <property type="entry name" value="CRISPR-associated endonuclease Cas1, C-terminal domain"/>
    <property type="match status" value="1"/>
</dbReference>
<protein>
    <recommendedName>
        <fullName evidence="9">CRISPR-associated endonuclease Cas1</fullName>
        <ecNumber evidence="9">3.1.-.-</ecNumber>
    </recommendedName>
</protein>
<keyword evidence="11" id="KW-1185">Reference proteome</keyword>
<proteinExistence type="inferred from homology"/>
<feature type="binding site" evidence="9">
    <location>
        <position position="223"/>
    </location>
    <ligand>
        <name>Mn(2+)</name>
        <dbReference type="ChEBI" id="CHEBI:29035"/>
    </ligand>
</feature>
<comment type="cofactor">
    <cofactor evidence="9">
        <name>Mg(2+)</name>
        <dbReference type="ChEBI" id="CHEBI:18420"/>
    </cofactor>
    <cofactor evidence="9">
        <name>Mn(2+)</name>
        <dbReference type="ChEBI" id="CHEBI:29035"/>
    </cofactor>
</comment>
<dbReference type="GO" id="GO:0004520">
    <property type="term" value="F:DNA endonuclease activity"/>
    <property type="evidence" value="ECO:0007669"/>
    <property type="project" value="InterPro"/>
</dbReference>
<keyword evidence="4 9" id="KW-0378">Hydrolase</keyword>
<evidence type="ECO:0000256" key="6">
    <source>
        <dbReference type="ARBA" id="ARBA00023118"/>
    </source>
</evidence>
<dbReference type="InterPro" id="IPR019858">
    <property type="entry name" value="CRISPR-assoc_Cas1_HMARI/TNEAP"/>
</dbReference>
<evidence type="ECO:0000256" key="5">
    <source>
        <dbReference type="ARBA" id="ARBA00022842"/>
    </source>
</evidence>